<accession>A0ABP9VD90</accession>
<keyword evidence="2" id="KW-1185">Reference proteome</keyword>
<dbReference type="Pfam" id="PF09570">
    <property type="entry name" value="RE_SinI"/>
    <property type="match status" value="1"/>
</dbReference>
<dbReference type="Proteomes" id="UP001458946">
    <property type="component" value="Unassembled WGS sequence"/>
</dbReference>
<evidence type="ECO:0000313" key="2">
    <source>
        <dbReference type="Proteomes" id="UP001458946"/>
    </source>
</evidence>
<dbReference type="RefSeq" id="WP_353543179.1">
    <property type="nucleotide sequence ID" value="NZ_BAABRN010000041.1"/>
</dbReference>
<comment type="caution">
    <text evidence="1">The sequence shown here is derived from an EMBL/GenBank/DDBJ whole genome shotgun (WGS) entry which is preliminary data.</text>
</comment>
<evidence type="ECO:0000313" key="1">
    <source>
        <dbReference type="EMBL" id="GAA5503206.1"/>
    </source>
</evidence>
<reference evidence="1 2" key="1">
    <citation type="submission" date="2024-02" db="EMBL/GenBank/DDBJ databases">
        <title>Deinococcus xinjiangensis NBRC 107630.</title>
        <authorList>
            <person name="Ichikawa N."/>
            <person name="Katano-Makiyama Y."/>
            <person name="Hidaka K."/>
        </authorList>
    </citation>
    <scope>NUCLEOTIDE SEQUENCE [LARGE SCALE GENOMIC DNA]</scope>
    <source>
        <strain evidence="1 2">NBRC 107630</strain>
    </source>
</reference>
<protein>
    <submittedName>
        <fullName evidence="1">Uncharacterized protein</fullName>
    </submittedName>
</protein>
<proteinExistence type="predicted"/>
<dbReference type="InterPro" id="IPR019070">
    <property type="entry name" value="Restrct_endonuc_II_SinI"/>
</dbReference>
<name>A0ABP9VD90_9DEIO</name>
<gene>
    <name evidence="1" type="ORF">Dxin01_02961</name>
</gene>
<organism evidence="1 2">
    <name type="scientific">Deinococcus xinjiangensis</name>
    <dbReference type="NCBI Taxonomy" id="457454"/>
    <lineage>
        <taxon>Bacteria</taxon>
        <taxon>Thermotogati</taxon>
        <taxon>Deinococcota</taxon>
        <taxon>Deinococci</taxon>
        <taxon>Deinococcales</taxon>
        <taxon>Deinococcaceae</taxon>
        <taxon>Deinococcus</taxon>
    </lineage>
</organism>
<sequence>MDIRELLTLAEEQCQAQNLRWTPELATLIEYGAQSPNWTAFAKQGQRGLSPTSEASEARAFLTAFCRSYWLGRTERLVLKSVNTVADPAVDVILSAFAGIAEQETFKQAQMLHRQSMAAENLLGALLERYLSQALETNGWVWCAGNTIRAVDFVRGDLQVALQIKNRSNSENSSSAAIRIGTTIQKWYRVHANSGRTNWASFPADLPTALTEEGFHDFIRAYAHTVE</sequence>
<dbReference type="EMBL" id="BAABRN010000041">
    <property type="protein sequence ID" value="GAA5503206.1"/>
    <property type="molecule type" value="Genomic_DNA"/>
</dbReference>